<dbReference type="Proteomes" id="UP000297739">
    <property type="component" value="Unassembled WGS sequence"/>
</dbReference>
<dbReference type="InterPro" id="IPR000182">
    <property type="entry name" value="GNAT_dom"/>
</dbReference>
<dbReference type="Gene3D" id="3.40.630.30">
    <property type="match status" value="1"/>
</dbReference>
<sequence>MHSLRHAAHVDAARNAGLTQAGSNETSQTKSYTFCMAKLLTFTRFQDFLEHNRAHIEAHFYVYFHVFKLLPRLRSKQAGVFNAYNIVDEEGRQIIALHVTGSYYLFSFGWTAPMLDLLAAQVEVGKCKQDFQFLGQRDLILELLQKQECQWWVLKERLIYQCDEVLGQSHVPNARVENGGLEDVHALTEMTLAFDIDEYPNKPYRDEDKAFGQVLHGIENNGLFVVKSQGEVCSMVQVIETDGYTKPLLGSLYTLPEHRNKGYASLLLRTVTQGLLQHRGEACGLLSDITNPASNKAFVNVGYRPIYHWINIIMGQATPAEAASQ</sequence>
<accession>A0A4Z0PI94</accession>
<reference evidence="2 3" key="1">
    <citation type="submission" date="2019-04" db="EMBL/GenBank/DDBJ databases">
        <authorList>
            <person name="Feng G."/>
            <person name="Zhang J."/>
            <person name="Zhu H."/>
        </authorList>
    </citation>
    <scope>NUCLEOTIDE SEQUENCE [LARGE SCALE GENOMIC DNA]</scope>
    <source>
        <strain evidence="2 3">JCM 17223</strain>
    </source>
</reference>
<dbReference type="Pfam" id="PF08445">
    <property type="entry name" value="FR47"/>
    <property type="match status" value="1"/>
</dbReference>
<gene>
    <name evidence="2" type="ORF">E5J99_13925</name>
</gene>
<name>A0A4Z0PI94_9BACT</name>
<dbReference type="AlphaFoldDB" id="A0A4Z0PI94"/>
<evidence type="ECO:0000313" key="3">
    <source>
        <dbReference type="Proteomes" id="UP000297739"/>
    </source>
</evidence>
<protein>
    <submittedName>
        <fullName evidence="2">GNAT family N-acetyltransferase</fullName>
    </submittedName>
</protein>
<keyword evidence="3" id="KW-1185">Reference proteome</keyword>
<dbReference type="GO" id="GO:0016747">
    <property type="term" value="F:acyltransferase activity, transferring groups other than amino-acyl groups"/>
    <property type="evidence" value="ECO:0007669"/>
    <property type="project" value="InterPro"/>
</dbReference>
<keyword evidence="2" id="KW-0808">Transferase</keyword>
<organism evidence="2 3">
    <name type="scientific">Hymenobacter elongatus</name>
    <dbReference type="NCBI Taxonomy" id="877208"/>
    <lineage>
        <taxon>Bacteria</taxon>
        <taxon>Pseudomonadati</taxon>
        <taxon>Bacteroidota</taxon>
        <taxon>Cytophagia</taxon>
        <taxon>Cytophagales</taxon>
        <taxon>Hymenobacteraceae</taxon>
        <taxon>Hymenobacter</taxon>
    </lineage>
</organism>
<dbReference type="InterPro" id="IPR013653">
    <property type="entry name" value="GCN5-like_dom"/>
</dbReference>
<dbReference type="OrthoDB" id="9803233at2"/>
<proteinExistence type="predicted"/>
<dbReference type="PROSITE" id="PS51186">
    <property type="entry name" value="GNAT"/>
    <property type="match status" value="1"/>
</dbReference>
<comment type="caution">
    <text evidence="2">The sequence shown here is derived from an EMBL/GenBank/DDBJ whole genome shotgun (WGS) entry which is preliminary data.</text>
</comment>
<evidence type="ECO:0000259" key="1">
    <source>
        <dbReference type="PROSITE" id="PS51186"/>
    </source>
</evidence>
<feature type="domain" description="N-acetyltransferase" evidence="1">
    <location>
        <begin position="182"/>
        <end position="319"/>
    </location>
</feature>
<dbReference type="EMBL" id="SRLD01000027">
    <property type="protein sequence ID" value="TGE15002.1"/>
    <property type="molecule type" value="Genomic_DNA"/>
</dbReference>
<evidence type="ECO:0000313" key="2">
    <source>
        <dbReference type="EMBL" id="TGE15002.1"/>
    </source>
</evidence>
<dbReference type="InterPro" id="IPR016181">
    <property type="entry name" value="Acyl_CoA_acyltransferase"/>
</dbReference>
<dbReference type="CDD" id="cd04301">
    <property type="entry name" value="NAT_SF"/>
    <property type="match status" value="1"/>
</dbReference>
<dbReference type="SUPFAM" id="SSF55729">
    <property type="entry name" value="Acyl-CoA N-acyltransferases (Nat)"/>
    <property type="match status" value="1"/>
</dbReference>